<dbReference type="Pfam" id="PF12836">
    <property type="entry name" value="HHH_3"/>
    <property type="match status" value="1"/>
</dbReference>
<proteinExistence type="predicted"/>
<dbReference type="KEGG" id="psi:S70_06750"/>
<dbReference type="GO" id="GO:0015628">
    <property type="term" value="P:protein secretion by the type II secretion system"/>
    <property type="evidence" value="ECO:0007669"/>
    <property type="project" value="TreeGrafter"/>
</dbReference>
<dbReference type="HOGENOM" id="CLU_052011_3_1_6"/>
<name>A0A140NK11_PROSM</name>
<dbReference type="Gene3D" id="1.10.150.280">
    <property type="entry name" value="AF1531-like domain"/>
    <property type="match status" value="1"/>
</dbReference>
<dbReference type="OrthoDB" id="7510573at2"/>
<dbReference type="GeneID" id="93517983"/>
<dbReference type="GO" id="GO:0015627">
    <property type="term" value="C:type II protein secretion system complex"/>
    <property type="evidence" value="ECO:0007669"/>
    <property type="project" value="TreeGrafter"/>
</dbReference>
<protein>
    <recommendedName>
        <fullName evidence="4">Competence protein ComEA</fullName>
    </recommendedName>
</protein>
<evidence type="ECO:0000313" key="3">
    <source>
        <dbReference type="Proteomes" id="UP000005012"/>
    </source>
</evidence>
<dbReference type="AlphaFoldDB" id="A0A140NK11"/>
<dbReference type="Proteomes" id="UP000005012">
    <property type="component" value="Chromosome"/>
</dbReference>
<evidence type="ECO:0000313" key="2">
    <source>
        <dbReference type="EMBL" id="AFH93221.1"/>
    </source>
</evidence>
<dbReference type="PANTHER" id="PTHR21180:SF32">
    <property type="entry name" value="ENDONUCLEASE_EXONUCLEASE_PHOSPHATASE FAMILY DOMAIN-CONTAINING PROTEIN 1"/>
    <property type="match status" value="1"/>
</dbReference>
<gene>
    <name evidence="2" type="ordered locus">S70_06750</name>
</gene>
<feature type="signal peptide" evidence="1">
    <location>
        <begin position="1"/>
        <end position="29"/>
    </location>
</feature>
<dbReference type="PANTHER" id="PTHR21180">
    <property type="entry name" value="ENDONUCLEASE/EXONUCLEASE/PHOSPHATASE FAMILY DOMAIN-CONTAINING PROTEIN 1"/>
    <property type="match status" value="1"/>
</dbReference>
<reference evidence="3" key="2">
    <citation type="submission" date="2012-04" db="EMBL/GenBank/DDBJ databases">
        <title>Complete genome sequence of Providencia stuartii clinical isolate MRSN 2154.</title>
        <authorList>
            <person name="Clifford R.J."/>
            <person name="Hang J."/>
            <person name="Riley M.C."/>
            <person name="Onmus-Leone F."/>
            <person name="Kuschner R.A."/>
            <person name="Lesho E.P."/>
            <person name="Waterman P.E."/>
        </authorList>
    </citation>
    <scope>NUCLEOTIDE SEQUENCE [LARGE SCALE GENOMIC DNA]</scope>
    <source>
        <strain evidence="3">MRSN 2154</strain>
    </source>
</reference>
<dbReference type="InterPro" id="IPR051675">
    <property type="entry name" value="Endo/Exo/Phosphatase_dom_1"/>
</dbReference>
<dbReference type="SUPFAM" id="SSF47781">
    <property type="entry name" value="RuvA domain 2-like"/>
    <property type="match status" value="1"/>
</dbReference>
<feature type="chain" id="PRO_5007303762" description="Competence protein ComEA" evidence="1">
    <location>
        <begin position="30"/>
        <end position="122"/>
    </location>
</feature>
<dbReference type="PATRIC" id="fig|1157951.4.peg.1339"/>
<evidence type="ECO:0008006" key="4">
    <source>
        <dbReference type="Google" id="ProtNLM"/>
    </source>
</evidence>
<dbReference type="EMBL" id="CP003488">
    <property type="protein sequence ID" value="AFH93221.1"/>
    <property type="molecule type" value="Genomic_DNA"/>
</dbReference>
<dbReference type="NCBIfam" id="TIGR00426">
    <property type="entry name" value="competence protein ComEA helix-hairpin-helix repeat region"/>
    <property type="match status" value="1"/>
</dbReference>
<reference evidence="2 3" key="1">
    <citation type="journal article" date="2012" name="J. Bacteriol.">
        <title>Complete Genome Sequence of Providencia stuartii Clinical Isolate MRSN 2154.</title>
        <authorList>
            <person name="Clifford R.J."/>
            <person name="Hang J."/>
            <person name="Riley M.C."/>
            <person name="Onmus-Leone F."/>
            <person name="Kuschner R.A."/>
            <person name="Lesho E.P."/>
            <person name="Waterman P.E."/>
        </authorList>
    </citation>
    <scope>NUCLEOTIDE SEQUENCE [LARGE SCALE GENOMIC DNA]</scope>
    <source>
        <strain evidence="2 3">MRSN 2154</strain>
    </source>
</reference>
<sequence length="122" mass="13367">MTWMKFIKQSLGSAAVILTILMCSQSALAKKAEADKPVAAVVSKKPKEEKPSENLKETNQVNINQASAEELAKKLHGIGIQKAKAIVEYREKYGAFNTLENILEVRGIGPAFLEKNRGKLAL</sequence>
<dbReference type="InterPro" id="IPR004509">
    <property type="entry name" value="Competence_ComEA_HhH"/>
</dbReference>
<dbReference type="InterPro" id="IPR010994">
    <property type="entry name" value="RuvA_2-like"/>
</dbReference>
<accession>A0A140NK11</accession>
<keyword evidence="1" id="KW-0732">Signal</keyword>
<evidence type="ECO:0000256" key="1">
    <source>
        <dbReference type="SAM" id="SignalP"/>
    </source>
</evidence>
<organism evidence="2 3">
    <name type="scientific">Providencia stuartii (strain MRSN 2154)</name>
    <dbReference type="NCBI Taxonomy" id="1157951"/>
    <lineage>
        <taxon>Bacteria</taxon>
        <taxon>Pseudomonadati</taxon>
        <taxon>Pseudomonadota</taxon>
        <taxon>Gammaproteobacteria</taxon>
        <taxon>Enterobacterales</taxon>
        <taxon>Morganellaceae</taxon>
        <taxon>Providencia</taxon>
    </lineage>
</organism>
<dbReference type="RefSeq" id="WP_004927040.1">
    <property type="nucleotide sequence ID" value="NC_017731.1"/>
</dbReference>